<dbReference type="InterPro" id="IPR003583">
    <property type="entry name" value="Hlx-hairpin-Hlx_DNA-bd_motif"/>
</dbReference>
<dbReference type="HAMAP" id="MF_00031">
    <property type="entry name" value="DNA_HJ_migration_RuvA"/>
    <property type="match status" value="1"/>
</dbReference>
<dbReference type="Pfam" id="PF01330">
    <property type="entry name" value="RuvA_N"/>
    <property type="match status" value="1"/>
</dbReference>
<evidence type="ECO:0000256" key="4">
    <source>
        <dbReference type="ARBA" id="ARBA00023172"/>
    </source>
</evidence>
<keyword evidence="2 6" id="KW-0227">DNA damage</keyword>
<comment type="function">
    <text evidence="6">The RuvA-RuvB-RuvC complex processes Holliday junction (HJ) DNA during genetic recombination and DNA repair, while the RuvA-RuvB complex plays an important role in the rescue of blocked DNA replication forks via replication fork reversal (RFR). RuvA specifically binds to HJ cruciform DNA, conferring on it an open structure. The RuvB hexamer acts as an ATP-dependent pump, pulling dsDNA into and through the RuvAB complex. HJ branch migration allows RuvC to scan DNA until it finds its consensus sequence, where it cleaves and resolves the cruciform DNA.</text>
</comment>
<feature type="region of interest" description="Domain III" evidence="6">
    <location>
        <begin position="144"/>
        <end position="204"/>
    </location>
</feature>
<dbReference type="GO" id="GO:0005524">
    <property type="term" value="F:ATP binding"/>
    <property type="evidence" value="ECO:0007669"/>
    <property type="project" value="InterPro"/>
</dbReference>
<comment type="subcellular location">
    <subcellularLocation>
        <location evidence="6">Cytoplasm</location>
    </subcellularLocation>
</comment>
<keyword evidence="1 6" id="KW-0963">Cytoplasm</keyword>
<keyword evidence="8" id="KW-0347">Helicase</keyword>
<dbReference type="GO" id="GO:0048476">
    <property type="term" value="C:Holliday junction resolvase complex"/>
    <property type="evidence" value="ECO:0007669"/>
    <property type="project" value="UniProtKB-UniRule"/>
</dbReference>
<dbReference type="InterPro" id="IPR012340">
    <property type="entry name" value="NA-bd_OB-fold"/>
</dbReference>
<dbReference type="Gene3D" id="2.40.50.140">
    <property type="entry name" value="Nucleic acid-binding proteins"/>
    <property type="match status" value="1"/>
</dbReference>
<reference evidence="8 10" key="2">
    <citation type="submission" date="2020-08" db="EMBL/GenBank/DDBJ databases">
        <title>Genomic Encyclopedia of Type Strains, Phase IV (KMG-IV): sequencing the most valuable type-strain genomes for metagenomic binning, comparative biology and taxonomic classification.</title>
        <authorList>
            <person name="Goeker M."/>
        </authorList>
    </citation>
    <scope>NUCLEOTIDE SEQUENCE [LARGE SCALE GENOMIC DNA]</scope>
    <source>
        <strain evidence="8 10">DSM 103679</strain>
    </source>
</reference>
<name>A0A840SED2_9SPIR</name>
<evidence type="ECO:0000256" key="6">
    <source>
        <dbReference type="HAMAP-Rule" id="MF_00031"/>
    </source>
</evidence>
<keyword evidence="3 6" id="KW-0238">DNA-binding</keyword>
<evidence type="ECO:0000256" key="3">
    <source>
        <dbReference type="ARBA" id="ARBA00023125"/>
    </source>
</evidence>
<accession>A0A840SED2</accession>
<dbReference type="RefSeq" id="WP_184651953.1">
    <property type="nucleotide sequence ID" value="NZ_JACHFR010000001.1"/>
</dbReference>
<evidence type="ECO:0000313" key="9">
    <source>
        <dbReference type="EMBL" id="QOS39779.1"/>
    </source>
</evidence>
<reference evidence="9 11" key="1">
    <citation type="submission" date="2018-08" db="EMBL/GenBank/DDBJ databases">
        <title>The first complete genome of Treponema rectale (CHPAT), a commensal spirochete of the bovine rectum.</title>
        <authorList>
            <person name="Staton G.J."/>
            <person name="Clegg S.R."/>
            <person name="Carter S.D."/>
            <person name="Radford A.D."/>
            <person name="Darby A."/>
            <person name="Hall N."/>
            <person name="Birtles R.J."/>
            <person name="Evans N.J."/>
        </authorList>
    </citation>
    <scope>NUCLEOTIDE SEQUENCE [LARGE SCALE GENOMIC DNA]</scope>
    <source>
        <strain evidence="9 11">CHPA</strain>
    </source>
</reference>
<dbReference type="NCBIfam" id="TIGR00084">
    <property type="entry name" value="ruvA"/>
    <property type="match status" value="1"/>
</dbReference>
<dbReference type="GO" id="GO:0009378">
    <property type="term" value="F:four-way junction helicase activity"/>
    <property type="evidence" value="ECO:0007669"/>
    <property type="project" value="InterPro"/>
</dbReference>
<protein>
    <recommendedName>
        <fullName evidence="6">Holliday junction branch migration complex subunit RuvA</fullName>
    </recommendedName>
</protein>
<sequence>MFNSITGIITGKFPQKLLLENNGIEWDLICPDTSLDVFPPAGNEVKVYTYLQHSDVLMSLYGFASDSDRQLFFDLMKVDGIGPKAAVKIMSSITSRDLVNVLENGDLAALEKVPGVGKKTAGKILLQLKGKLSLDNSVSVSKQKSSQYGDVVTALVDMGYERVKALEAVEKISCELSKETDFSEKNTAEKEDAVFRRALLFLAR</sequence>
<gene>
    <name evidence="6 9" type="primary">ruvA</name>
    <name evidence="9" type="ORF">DYE49_04615</name>
    <name evidence="8" type="ORF">HNP77_000882</name>
</gene>
<dbReference type="GO" id="GO:0006310">
    <property type="term" value="P:DNA recombination"/>
    <property type="evidence" value="ECO:0007669"/>
    <property type="project" value="UniProtKB-UniRule"/>
</dbReference>
<dbReference type="SUPFAM" id="SSF47781">
    <property type="entry name" value="RuvA domain 2-like"/>
    <property type="match status" value="1"/>
</dbReference>
<feature type="domain" description="Helix-hairpin-helix DNA-binding motif class 1" evidence="7">
    <location>
        <begin position="108"/>
        <end position="127"/>
    </location>
</feature>
<evidence type="ECO:0000313" key="11">
    <source>
        <dbReference type="Proteomes" id="UP000593591"/>
    </source>
</evidence>
<keyword evidence="10" id="KW-1185">Reference proteome</keyword>
<dbReference type="EMBL" id="JACHFR010000001">
    <property type="protein sequence ID" value="MBB5218538.1"/>
    <property type="molecule type" value="Genomic_DNA"/>
</dbReference>
<dbReference type="GO" id="GO:0006281">
    <property type="term" value="P:DNA repair"/>
    <property type="evidence" value="ECO:0007669"/>
    <property type="project" value="UniProtKB-UniRule"/>
</dbReference>
<dbReference type="AlphaFoldDB" id="A0A840SED2"/>
<dbReference type="Pfam" id="PF14520">
    <property type="entry name" value="HHH_5"/>
    <property type="match status" value="1"/>
</dbReference>
<dbReference type="GO" id="GO:0005737">
    <property type="term" value="C:cytoplasm"/>
    <property type="evidence" value="ECO:0007669"/>
    <property type="project" value="UniProtKB-SubCell"/>
</dbReference>
<proteinExistence type="inferred from homology"/>
<dbReference type="SUPFAM" id="SSF50249">
    <property type="entry name" value="Nucleic acid-binding proteins"/>
    <property type="match status" value="1"/>
</dbReference>
<evidence type="ECO:0000256" key="2">
    <source>
        <dbReference type="ARBA" id="ARBA00022763"/>
    </source>
</evidence>
<dbReference type="Proteomes" id="UP000578697">
    <property type="component" value="Unassembled WGS sequence"/>
</dbReference>
<evidence type="ECO:0000313" key="10">
    <source>
        <dbReference type="Proteomes" id="UP000578697"/>
    </source>
</evidence>
<evidence type="ECO:0000313" key="8">
    <source>
        <dbReference type="EMBL" id="MBB5218538.1"/>
    </source>
</evidence>
<keyword evidence="5 6" id="KW-0234">DNA repair</keyword>
<evidence type="ECO:0000256" key="1">
    <source>
        <dbReference type="ARBA" id="ARBA00022490"/>
    </source>
</evidence>
<dbReference type="Proteomes" id="UP000593591">
    <property type="component" value="Chromosome"/>
</dbReference>
<dbReference type="InterPro" id="IPR013849">
    <property type="entry name" value="DNA_helicase_Holl-junc_RuvA_I"/>
</dbReference>
<dbReference type="GO" id="GO:0000400">
    <property type="term" value="F:four-way junction DNA binding"/>
    <property type="evidence" value="ECO:0007669"/>
    <property type="project" value="UniProtKB-UniRule"/>
</dbReference>
<dbReference type="GO" id="GO:0016787">
    <property type="term" value="F:hydrolase activity"/>
    <property type="evidence" value="ECO:0007669"/>
    <property type="project" value="UniProtKB-KW"/>
</dbReference>
<organism evidence="8 10">
    <name type="scientific">Treponema rectale</name>
    <dbReference type="NCBI Taxonomy" id="744512"/>
    <lineage>
        <taxon>Bacteria</taxon>
        <taxon>Pseudomonadati</taxon>
        <taxon>Spirochaetota</taxon>
        <taxon>Spirochaetia</taxon>
        <taxon>Spirochaetales</taxon>
        <taxon>Treponemataceae</taxon>
        <taxon>Treponema</taxon>
    </lineage>
</organism>
<comment type="domain">
    <text evidence="6">Has three domains with a flexible linker between the domains II and III and assumes an 'L' shape. Domain III is highly mobile and contacts RuvB.</text>
</comment>
<dbReference type="KEGG" id="trc:DYE49_04615"/>
<keyword evidence="8" id="KW-0547">Nucleotide-binding</keyword>
<evidence type="ECO:0000256" key="5">
    <source>
        <dbReference type="ARBA" id="ARBA00023204"/>
    </source>
</evidence>
<comment type="similarity">
    <text evidence="6">Belongs to the RuvA family.</text>
</comment>
<evidence type="ECO:0000259" key="7">
    <source>
        <dbReference type="SMART" id="SM00278"/>
    </source>
</evidence>
<dbReference type="SMART" id="SM00278">
    <property type="entry name" value="HhH1"/>
    <property type="match status" value="2"/>
</dbReference>
<feature type="region of interest" description="Domain I" evidence="6">
    <location>
        <begin position="1"/>
        <end position="64"/>
    </location>
</feature>
<comment type="caution">
    <text evidence="6">Lacks conserved residue(s) required for the propagation of feature annotation.</text>
</comment>
<dbReference type="InterPro" id="IPR010994">
    <property type="entry name" value="RuvA_2-like"/>
</dbReference>
<keyword evidence="4 6" id="KW-0233">DNA recombination</keyword>
<dbReference type="Gene3D" id="1.10.150.20">
    <property type="entry name" value="5' to 3' exonuclease, C-terminal subdomain"/>
    <property type="match status" value="1"/>
</dbReference>
<feature type="domain" description="Helix-hairpin-helix DNA-binding motif class 1" evidence="7">
    <location>
        <begin position="73"/>
        <end position="92"/>
    </location>
</feature>
<dbReference type="InterPro" id="IPR000085">
    <property type="entry name" value="RuvA"/>
</dbReference>
<keyword evidence="8" id="KW-0067">ATP-binding</keyword>
<dbReference type="EMBL" id="CP031517">
    <property type="protein sequence ID" value="QOS39779.1"/>
    <property type="molecule type" value="Genomic_DNA"/>
</dbReference>
<comment type="subunit">
    <text evidence="6">Homotetramer. Forms an RuvA(8)-RuvB(12)-Holliday junction (HJ) complex. HJ DNA is sandwiched between 2 RuvA tetramers; dsDNA enters through RuvA and exits via RuvB. An RuvB hexamer assembles on each DNA strand where it exits the tetramer. Each RuvB hexamer is contacted by two RuvA subunits (via domain III) on 2 adjacent RuvB subunits; this complex drives branch migration. In the full resolvosome a probable DNA-RuvA(4)-RuvB(12)-RuvC(2) complex forms which resolves the HJ.</text>
</comment>
<keyword evidence="8" id="KW-0378">Hydrolase</keyword>